<feature type="compositionally biased region" description="Pro residues" evidence="1">
    <location>
        <begin position="137"/>
        <end position="148"/>
    </location>
</feature>
<dbReference type="PANTHER" id="PTHR11695">
    <property type="entry name" value="ALCOHOL DEHYDROGENASE RELATED"/>
    <property type="match status" value="1"/>
</dbReference>
<evidence type="ECO:0000313" key="3">
    <source>
        <dbReference type="Proteomes" id="UP001221142"/>
    </source>
</evidence>
<dbReference type="InterPro" id="IPR050700">
    <property type="entry name" value="YIM1/Zinc_Alcohol_DH_Fams"/>
</dbReference>
<evidence type="ECO:0000256" key="1">
    <source>
        <dbReference type="SAM" id="MobiDB-lite"/>
    </source>
</evidence>
<feature type="compositionally biased region" description="Low complexity" evidence="1">
    <location>
        <begin position="104"/>
        <end position="125"/>
    </location>
</feature>
<accession>A0AAD7FUN0</accession>
<feature type="region of interest" description="Disordered" evidence="1">
    <location>
        <begin position="366"/>
        <end position="419"/>
    </location>
</feature>
<keyword evidence="3" id="KW-1185">Reference proteome</keyword>
<dbReference type="SUPFAM" id="SSF50129">
    <property type="entry name" value="GroES-like"/>
    <property type="match status" value="1"/>
</dbReference>
<gene>
    <name evidence="2" type="ORF">FB45DRAFT_401592</name>
</gene>
<dbReference type="Proteomes" id="UP001221142">
    <property type="component" value="Unassembled WGS sequence"/>
</dbReference>
<dbReference type="PANTHER" id="PTHR11695:SF294">
    <property type="entry name" value="RETICULON-4-INTERACTING PROTEIN 1, MITOCHONDRIAL"/>
    <property type="match status" value="1"/>
</dbReference>
<dbReference type="EMBL" id="JARKIF010000005">
    <property type="protein sequence ID" value="KAJ7638417.1"/>
    <property type="molecule type" value="Genomic_DNA"/>
</dbReference>
<dbReference type="Gene3D" id="3.90.180.10">
    <property type="entry name" value="Medium-chain alcohol dehydrogenases, catalytic domain"/>
    <property type="match status" value="1"/>
</dbReference>
<organism evidence="2 3">
    <name type="scientific">Roridomyces roridus</name>
    <dbReference type="NCBI Taxonomy" id="1738132"/>
    <lineage>
        <taxon>Eukaryota</taxon>
        <taxon>Fungi</taxon>
        <taxon>Dikarya</taxon>
        <taxon>Basidiomycota</taxon>
        <taxon>Agaricomycotina</taxon>
        <taxon>Agaricomycetes</taxon>
        <taxon>Agaricomycetidae</taxon>
        <taxon>Agaricales</taxon>
        <taxon>Marasmiineae</taxon>
        <taxon>Mycenaceae</taxon>
        <taxon>Roridomyces</taxon>
    </lineage>
</organism>
<name>A0AAD7FUN0_9AGAR</name>
<sequence length="721" mass="77358">MMPQLRNTYDVILTFQVKPDFPQNGGTLNSTHDNDSDDGSDDLFYTPRSSIVDDPDMAVVIVPPPARSSRSRTSSSIMMNMAVLLEEEEDPPPKHAAPHSRLYVSPPSRSSSRTPSSVTSSGSSSAHRRAHTTESYTPPPLPPGPPDLPSYGTPAYTSLVIPQAPIPPSLPTRSLSLSKRIRTSLRSESVDLTRSRLPQSTMASVEVVGGLAAGSQSNQPPRLGFTHYRAPPTGVPKAGVLVQVWAVGLDSIDLRLLGSPTVTRTTADLTRSRAQSFGRFVGRTLSRRTASDAGSISDTESVNVAQVGFIPGRSFVGRILDCGWDLREEVARRGEWVVGLLDIRKSGALAEFITVDRHRIHRVPHPTAIPSLPLRTPTPLSSASDSPAPSVSFRTDSPPSSRPSSRQQHRRVKSAPPPERGLTLEELALLPLGLPAYRAVRTLVGVTESFAKEVCDPWGQQDMPLERTMSEKVLRGGRRRALVLQGHAGTGALVARMLVSNGWRVCIHAPGSLSHEAAEEETAEDKAHMAAVQARVRAWGVEEVVFDDGGGPGESGDGGVGATARAVERLIEDGDSFDAVVDTVGGRAVWEAGERLLVGNGTGRKQFTTTVGDWPGRPIPSAKDNFRAGLRALRGSQAEKGKKGKKSEVGYAWVSGAQDVDWEGQDVRDSLAALLSLAREGVRPLVETEPSTLPFERATEVFTPRDRSVLCGGNVVVRVAG</sequence>
<feature type="compositionally biased region" description="Low complexity" evidence="1">
    <location>
        <begin position="370"/>
        <end position="406"/>
    </location>
</feature>
<protein>
    <submittedName>
        <fullName evidence="2">Uncharacterized protein</fullName>
    </submittedName>
</protein>
<dbReference type="GO" id="GO:0005739">
    <property type="term" value="C:mitochondrion"/>
    <property type="evidence" value="ECO:0007669"/>
    <property type="project" value="TreeGrafter"/>
</dbReference>
<reference evidence="2" key="1">
    <citation type="submission" date="2023-03" db="EMBL/GenBank/DDBJ databases">
        <title>Massive genome expansion in bonnet fungi (Mycena s.s.) driven by repeated elements and novel gene families across ecological guilds.</title>
        <authorList>
            <consortium name="Lawrence Berkeley National Laboratory"/>
            <person name="Harder C.B."/>
            <person name="Miyauchi S."/>
            <person name="Viragh M."/>
            <person name="Kuo A."/>
            <person name="Thoen E."/>
            <person name="Andreopoulos B."/>
            <person name="Lu D."/>
            <person name="Skrede I."/>
            <person name="Drula E."/>
            <person name="Henrissat B."/>
            <person name="Morin E."/>
            <person name="Kohler A."/>
            <person name="Barry K."/>
            <person name="LaButti K."/>
            <person name="Morin E."/>
            <person name="Salamov A."/>
            <person name="Lipzen A."/>
            <person name="Mereny Z."/>
            <person name="Hegedus B."/>
            <person name="Baldrian P."/>
            <person name="Stursova M."/>
            <person name="Weitz H."/>
            <person name="Taylor A."/>
            <person name="Grigoriev I.V."/>
            <person name="Nagy L.G."/>
            <person name="Martin F."/>
            <person name="Kauserud H."/>
        </authorList>
    </citation>
    <scope>NUCLEOTIDE SEQUENCE</scope>
    <source>
        <strain evidence="2">9284</strain>
    </source>
</reference>
<feature type="region of interest" description="Disordered" evidence="1">
    <location>
        <begin position="88"/>
        <end position="155"/>
    </location>
</feature>
<evidence type="ECO:0000313" key="2">
    <source>
        <dbReference type="EMBL" id="KAJ7638417.1"/>
    </source>
</evidence>
<feature type="region of interest" description="Disordered" evidence="1">
    <location>
        <begin position="20"/>
        <end position="50"/>
    </location>
</feature>
<proteinExistence type="predicted"/>
<dbReference type="InterPro" id="IPR011032">
    <property type="entry name" value="GroES-like_sf"/>
</dbReference>
<dbReference type="AlphaFoldDB" id="A0AAD7FUN0"/>
<comment type="caution">
    <text evidence="2">The sequence shown here is derived from an EMBL/GenBank/DDBJ whole genome shotgun (WGS) entry which is preliminary data.</text>
</comment>